<sequence length="195" mass="21716">MLKLTRSLFTTLLLLMLGLGIMGLGWGLAQALTLPVVAVSVPLLADNTPIAPPPPKSSEIKNSLLVDPVPTRYQPGLDAYLENCASCHIAIPPEVLPTESWREILRRPDNHFGTVIPNFNRLTQLLIWDYVSTFSRVLPPDTPVPLYAEKSRYFRALHPRVPIPADMTAKTCIVCHPNVAQFDFRTLTPEWNDAP</sequence>
<dbReference type="AlphaFoldDB" id="A0A977L2E0"/>
<reference evidence="1" key="1">
    <citation type="submission" date="2021-04" db="EMBL/GenBank/DDBJ databases">
        <title>Genome sequence of Woronichinia naegeliana from Washington state freshwater lake bloom.</title>
        <authorList>
            <person name="Dreher T.W."/>
        </authorList>
    </citation>
    <scope>NUCLEOTIDE SEQUENCE</scope>
    <source>
        <strain evidence="1">WA131</strain>
    </source>
</reference>
<proteinExistence type="predicted"/>
<dbReference type="Proteomes" id="UP001065613">
    <property type="component" value="Chromosome"/>
</dbReference>
<name>A0A977L2E0_9CYAN</name>
<dbReference type="EMBL" id="CP073041">
    <property type="protein sequence ID" value="UXE62775.1"/>
    <property type="molecule type" value="Genomic_DNA"/>
</dbReference>
<accession>A0A977L2E0</accession>
<protein>
    <submittedName>
        <fullName evidence="1">Diheme cytochrome c</fullName>
    </submittedName>
</protein>
<dbReference type="InterPro" id="IPR018588">
    <property type="entry name" value="Dihaem_cytochrome-c"/>
</dbReference>
<dbReference type="KEGG" id="wna:KA717_08705"/>
<evidence type="ECO:0000313" key="1">
    <source>
        <dbReference type="EMBL" id="UXE62775.1"/>
    </source>
</evidence>
<organism evidence="1">
    <name type="scientific">Woronichinia naegeliana WA131</name>
    <dbReference type="NCBI Taxonomy" id="2824559"/>
    <lineage>
        <taxon>Bacteria</taxon>
        <taxon>Bacillati</taxon>
        <taxon>Cyanobacteriota</taxon>
        <taxon>Cyanophyceae</taxon>
        <taxon>Synechococcales</taxon>
        <taxon>Coelosphaeriaceae</taxon>
        <taxon>Woronichinia</taxon>
    </lineage>
</organism>
<gene>
    <name evidence="1" type="ORF">KA717_08705</name>
</gene>
<dbReference type="Pfam" id="PF09626">
    <property type="entry name" value="DHC"/>
    <property type="match status" value="1"/>
</dbReference>